<evidence type="ECO:0000313" key="6">
    <source>
        <dbReference type="EMBL" id="KKB07421.1"/>
    </source>
</evidence>
<dbReference type="PANTHER" id="PTHR42887">
    <property type="entry name" value="OS12G0638800 PROTEIN"/>
    <property type="match status" value="1"/>
</dbReference>
<dbReference type="PRINTS" id="PR00419">
    <property type="entry name" value="ADXRDTASE"/>
</dbReference>
<keyword evidence="3" id="KW-0274">FAD</keyword>
<evidence type="ECO:0000259" key="5">
    <source>
        <dbReference type="Pfam" id="PF22780"/>
    </source>
</evidence>
<feature type="domain" description="RsdA/BaiN/AoA(So)-like Rossmann fold-like" evidence="4">
    <location>
        <begin position="5"/>
        <end position="394"/>
    </location>
</feature>
<dbReference type="InterPro" id="IPR036188">
    <property type="entry name" value="FAD/NAD-bd_sf"/>
</dbReference>
<comment type="caution">
    <text evidence="6">The sequence shown here is derived from an EMBL/GenBank/DDBJ whole genome shotgun (WGS) entry which is preliminary data.</text>
</comment>
<dbReference type="OrthoDB" id="9815989at2"/>
<dbReference type="SUPFAM" id="SSF51905">
    <property type="entry name" value="FAD/NAD(P)-binding domain"/>
    <property type="match status" value="1"/>
</dbReference>
<dbReference type="NCBIfam" id="TIGR00275">
    <property type="entry name" value="aminoacetone oxidase family FAD-binding enzyme"/>
    <property type="match status" value="1"/>
</dbReference>
<evidence type="ECO:0000313" key="7">
    <source>
        <dbReference type="Proteomes" id="UP000033649"/>
    </source>
</evidence>
<comment type="cofactor">
    <cofactor evidence="1">
        <name>FAD</name>
        <dbReference type="ChEBI" id="CHEBI:57692"/>
    </cofactor>
</comment>
<keyword evidence="2" id="KW-0285">Flavoprotein</keyword>
<protein>
    <submittedName>
        <fullName evidence="6">NAD(FAD)-utilizing dehydrogenase</fullName>
    </submittedName>
</protein>
<reference evidence="6 7" key="1">
    <citation type="submission" date="2015-03" db="EMBL/GenBank/DDBJ databases">
        <authorList>
            <person name="Hassan Y."/>
            <person name="Lepp D."/>
            <person name="Li X.-Z."/>
            <person name="Zhou T."/>
        </authorList>
    </citation>
    <scope>NUCLEOTIDE SEQUENCE [LARGE SCALE GENOMIC DNA]</scope>
    <source>
        <strain evidence="6 7">IPL18</strain>
    </source>
</reference>
<gene>
    <name evidence="6" type="ORF">VE26_11665</name>
</gene>
<proteinExistence type="predicted"/>
<dbReference type="Gene3D" id="3.50.50.60">
    <property type="entry name" value="FAD/NAD(P)-binding domain"/>
    <property type="match status" value="1"/>
</dbReference>
<dbReference type="InterPro" id="IPR022460">
    <property type="entry name" value="Flavoprotein_PP4765"/>
</dbReference>
<dbReference type="InterPro" id="IPR055178">
    <property type="entry name" value="RsdA/BaiN/AoA(So)-like_dom"/>
</dbReference>
<dbReference type="AlphaFoldDB" id="A0A0F5FEY6"/>
<accession>A0A0F5FEY6</accession>
<dbReference type="SUPFAM" id="SSF160996">
    <property type="entry name" value="HI0933 insert domain-like"/>
    <property type="match status" value="1"/>
</dbReference>
<feature type="domain" description="RsdA/BaiN/AoA(So)-like insert" evidence="5">
    <location>
        <begin position="191"/>
        <end position="342"/>
    </location>
</feature>
<dbReference type="Gene3D" id="2.40.30.10">
    <property type="entry name" value="Translation factors"/>
    <property type="match status" value="1"/>
</dbReference>
<evidence type="ECO:0000256" key="2">
    <source>
        <dbReference type="ARBA" id="ARBA00022630"/>
    </source>
</evidence>
<dbReference type="InterPro" id="IPR057661">
    <property type="entry name" value="RsdA/BaiN/AoA(So)_Rossmann"/>
</dbReference>
<dbReference type="NCBIfam" id="TIGR03862">
    <property type="entry name" value="flavo_PP4765"/>
    <property type="match status" value="1"/>
</dbReference>
<dbReference type="Pfam" id="PF03486">
    <property type="entry name" value="HI0933_like"/>
    <property type="match status" value="1"/>
</dbReference>
<dbReference type="EMBL" id="JZEY01000061">
    <property type="protein sequence ID" value="KKB07421.1"/>
    <property type="molecule type" value="Genomic_DNA"/>
</dbReference>
<sequence length="403" mass="42411">MGRARIAVIGGGPAGLMAAETAADEGAEVVVFEAMPSVGRKLLMAGKSGLNITHSEATDTLLGRYGRASERLDQAVRAFDGAALRDWCAGLGVETFIGSSGRVFPREMKASPLLRAWLARLADQGVALRTRHRWIGREGSLHVFDTPGGRVAEPFDAAVLALGGASWPRLGSDGKWVGLLTGEGVPVLPFRPANCGFEIAWSPVFVERHAGEPVKAVLATSDAGALAGEFVVTRWGIEGSLVYAHAAALRDRLERDGQAVLMLDLAPGREHERLARDFARQPPKASFSNRLRKGAGLDGVKVGLIRECVPDAPSLDAGALARTVKALPLKVTRTRPIEEAISVAGGVSWDGVDDRLGLVAAPGLFVAGEMLDWEAPTGGYLLTACFATGRVAGRAAAAFAARR</sequence>
<organism evidence="6 7">
    <name type="scientific">Devosia chinhatensis</name>
    <dbReference type="NCBI Taxonomy" id="429727"/>
    <lineage>
        <taxon>Bacteria</taxon>
        <taxon>Pseudomonadati</taxon>
        <taxon>Pseudomonadota</taxon>
        <taxon>Alphaproteobacteria</taxon>
        <taxon>Hyphomicrobiales</taxon>
        <taxon>Devosiaceae</taxon>
        <taxon>Devosia</taxon>
    </lineage>
</organism>
<evidence type="ECO:0000256" key="3">
    <source>
        <dbReference type="ARBA" id="ARBA00022827"/>
    </source>
</evidence>
<name>A0A0F5FEY6_9HYPH</name>
<dbReference type="Gene3D" id="1.10.8.260">
    <property type="entry name" value="HI0933 insert domain-like"/>
    <property type="match status" value="1"/>
</dbReference>
<dbReference type="InterPro" id="IPR004792">
    <property type="entry name" value="BaiN-like"/>
</dbReference>
<dbReference type="RefSeq" id="WP_046105450.1">
    <property type="nucleotide sequence ID" value="NZ_JZEY01000061.1"/>
</dbReference>
<evidence type="ECO:0000256" key="1">
    <source>
        <dbReference type="ARBA" id="ARBA00001974"/>
    </source>
</evidence>
<dbReference type="PANTHER" id="PTHR42887:SF1">
    <property type="entry name" value="BLR3961 PROTEIN"/>
    <property type="match status" value="1"/>
</dbReference>
<dbReference type="Proteomes" id="UP000033649">
    <property type="component" value="Unassembled WGS sequence"/>
</dbReference>
<evidence type="ECO:0000259" key="4">
    <source>
        <dbReference type="Pfam" id="PF03486"/>
    </source>
</evidence>
<dbReference type="InterPro" id="IPR023166">
    <property type="entry name" value="BaiN-like_dom_sf"/>
</dbReference>
<dbReference type="Pfam" id="PF22780">
    <property type="entry name" value="HI0933_like_1st"/>
    <property type="match status" value="1"/>
</dbReference>
<dbReference type="PATRIC" id="fig|429727.3.peg.2401"/>
<keyword evidence="7" id="KW-1185">Reference proteome</keyword>